<dbReference type="EMBL" id="KZ293424">
    <property type="protein sequence ID" value="PBK71388.1"/>
    <property type="molecule type" value="Genomic_DNA"/>
</dbReference>
<gene>
    <name evidence="2" type="ORF">ARMSODRAFT_973820</name>
</gene>
<evidence type="ECO:0000256" key="1">
    <source>
        <dbReference type="SAM" id="Coils"/>
    </source>
</evidence>
<proteinExistence type="predicted"/>
<evidence type="ECO:0000313" key="3">
    <source>
        <dbReference type="Proteomes" id="UP000218334"/>
    </source>
</evidence>
<feature type="coiled-coil region" evidence="1">
    <location>
        <begin position="131"/>
        <end position="158"/>
    </location>
</feature>
<protein>
    <submittedName>
        <fullName evidence="2">Uncharacterized protein</fullName>
    </submittedName>
</protein>
<keyword evidence="1" id="KW-0175">Coiled coil</keyword>
<keyword evidence="3" id="KW-1185">Reference proteome</keyword>
<sequence>MVEHMLELNVADVLDGSHLISDSILTYESAQLFMKSIALDSTLGVCSSNDTTSLVWLQLWKEEHPTLIRPLSAMYQLFIEHLKTGSKQWIIILVHIISQLAMKESFVDKQRLLLELLLACKDSGETSSNNNNNISKDLDVKNLNAENLNKQEVEVKEQKHLNMVQKLYIENICSYVDAKSHDNLCMQVYEE</sequence>
<organism evidence="2 3">
    <name type="scientific">Armillaria solidipes</name>
    <dbReference type="NCBI Taxonomy" id="1076256"/>
    <lineage>
        <taxon>Eukaryota</taxon>
        <taxon>Fungi</taxon>
        <taxon>Dikarya</taxon>
        <taxon>Basidiomycota</taxon>
        <taxon>Agaricomycotina</taxon>
        <taxon>Agaricomycetes</taxon>
        <taxon>Agaricomycetidae</taxon>
        <taxon>Agaricales</taxon>
        <taxon>Marasmiineae</taxon>
        <taxon>Physalacriaceae</taxon>
        <taxon>Armillaria</taxon>
    </lineage>
</organism>
<evidence type="ECO:0000313" key="2">
    <source>
        <dbReference type="EMBL" id="PBK71388.1"/>
    </source>
</evidence>
<dbReference type="AlphaFoldDB" id="A0A2H3BZA2"/>
<accession>A0A2H3BZA2</accession>
<reference evidence="3" key="1">
    <citation type="journal article" date="2017" name="Nat. Ecol. Evol.">
        <title>Genome expansion and lineage-specific genetic innovations in the forest pathogenic fungi Armillaria.</title>
        <authorList>
            <person name="Sipos G."/>
            <person name="Prasanna A.N."/>
            <person name="Walter M.C."/>
            <person name="O'Connor E."/>
            <person name="Balint B."/>
            <person name="Krizsan K."/>
            <person name="Kiss B."/>
            <person name="Hess J."/>
            <person name="Varga T."/>
            <person name="Slot J."/>
            <person name="Riley R."/>
            <person name="Boka B."/>
            <person name="Rigling D."/>
            <person name="Barry K."/>
            <person name="Lee J."/>
            <person name="Mihaltcheva S."/>
            <person name="LaButti K."/>
            <person name="Lipzen A."/>
            <person name="Waldron R."/>
            <person name="Moloney N.M."/>
            <person name="Sperisen C."/>
            <person name="Kredics L."/>
            <person name="Vagvoelgyi C."/>
            <person name="Patrignani A."/>
            <person name="Fitzpatrick D."/>
            <person name="Nagy I."/>
            <person name="Doyle S."/>
            <person name="Anderson J.B."/>
            <person name="Grigoriev I.V."/>
            <person name="Gueldener U."/>
            <person name="Muensterkoetter M."/>
            <person name="Nagy L.G."/>
        </authorList>
    </citation>
    <scope>NUCLEOTIDE SEQUENCE [LARGE SCALE GENOMIC DNA]</scope>
    <source>
        <strain evidence="3">28-4</strain>
    </source>
</reference>
<name>A0A2H3BZA2_9AGAR</name>
<dbReference type="Proteomes" id="UP000218334">
    <property type="component" value="Unassembled WGS sequence"/>
</dbReference>